<accession>A0AAE1PEW1</accession>
<gene>
    <name evidence="8" type="ORF">Pmani_022008</name>
    <name evidence="7" type="ORF">Pmani_023161</name>
</gene>
<evidence type="ECO:0000256" key="2">
    <source>
        <dbReference type="ARBA" id="ARBA00007279"/>
    </source>
</evidence>
<proteinExistence type="inferred from homology"/>
<name>A0AAE1PEW1_9EUCA</name>
<dbReference type="AlphaFoldDB" id="A0AAE1PEW1"/>
<keyword evidence="9" id="KW-1185">Reference proteome</keyword>
<dbReference type="Pfam" id="PF09775">
    <property type="entry name" value="Keratin_assoc"/>
    <property type="match status" value="1"/>
</dbReference>
<dbReference type="Proteomes" id="UP001292094">
    <property type="component" value="Unassembled WGS sequence"/>
</dbReference>
<keyword evidence="3 6" id="KW-0812">Transmembrane</keyword>
<evidence type="ECO:0000256" key="1">
    <source>
        <dbReference type="ARBA" id="ARBA00004141"/>
    </source>
</evidence>
<keyword evidence="5 6" id="KW-0472">Membrane</keyword>
<comment type="similarity">
    <text evidence="2">Belongs to the KRTCAP2 family.</text>
</comment>
<evidence type="ECO:0000313" key="9">
    <source>
        <dbReference type="Proteomes" id="UP001292094"/>
    </source>
</evidence>
<dbReference type="PANTHER" id="PTHR32001">
    <property type="entry name" value="KERATINOCYTE-ASSOCIATED PROTEIN 2"/>
    <property type="match status" value="1"/>
</dbReference>
<feature type="transmembrane region" description="Helical" evidence="6">
    <location>
        <begin position="84"/>
        <end position="117"/>
    </location>
</feature>
<organism evidence="8 9">
    <name type="scientific">Petrolisthes manimaculis</name>
    <dbReference type="NCBI Taxonomy" id="1843537"/>
    <lineage>
        <taxon>Eukaryota</taxon>
        <taxon>Metazoa</taxon>
        <taxon>Ecdysozoa</taxon>
        <taxon>Arthropoda</taxon>
        <taxon>Crustacea</taxon>
        <taxon>Multicrustacea</taxon>
        <taxon>Malacostraca</taxon>
        <taxon>Eumalacostraca</taxon>
        <taxon>Eucarida</taxon>
        <taxon>Decapoda</taxon>
        <taxon>Pleocyemata</taxon>
        <taxon>Anomura</taxon>
        <taxon>Galatheoidea</taxon>
        <taxon>Porcellanidae</taxon>
        <taxon>Petrolisthes</taxon>
    </lineage>
</organism>
<dbReference type="GO" id="GO:0016020">
    <property type="term" value="C:membrane"/>
    <property type="evidence" value="ECO:0007669"/>
    <property type="project" value="UniProtKB-SubCell"/>
</dbReference>
<comment type="subcellular location">
    <subcellularLocation>
        <location evidence="1">Membrane</location>
        <topology evidence="1">Multi-pass membrane protein</topology>
    </subcellularLocation>
</comment>
<sequence length="137" mass="14806">MGSNLRNSEHRVTTTTSFGLATLCCVLVFSALQLYKNQLSSTRLMTLIAGYVASWLFIFMLTALNNLENIMFGKGFQAHILPEVAICLILACCAAGMVHRVSVTVCLLCSILGLYYINKMASSGSSGQAVSGSKKRK</sequence>
<evidence type="ECO:0000256" key="4">
    <source>
        <dbReference type="ARBA" id="ARBA00022989"/>
    </source>
</evidence>
<feature type="transmembrane region" description="Helical" evidence="6">
    <location>
        <begin position="44"/>
        <end position="64"/>
    </location>
</feature>
<dbReference type="InterPro" id="IPR018614">
    <property type="entry name" value="KRTCAP2"/>
</dbReference>
<evidence type="ECO:0000313" key="8">
    <source>
        <dbReference type="EMBL" id="KAK4306147.1"/>
    </source>
</evidence>
<evidence type="ECO:0000313" key="7">
    <source>
        <dbReference type="EMBL" id="KAK4304917.1"/>
    </source>
</evidence>
<reference evidence="8" key="1">
    <citation type="submission" date="2023-11" db="EMBL/GenBank/DDBJ databases">
        <title>Genome assemblies of two species of porcelain crab, Petrolisthes cinctipes and Petrolisthes manimaculis (Anomura: Porcellanidae).</title>
        <authorList>
            <person name="Angst P."/>
        </authorList>
    </citation>
    <scope>NUCLEOTIDE SEQUENCE</scope>
    <source>
        <strain evidence="8">PB745_02</strain>
        <tissue evidence="8">Gill</tissue>
    </source>
</reference>
<evidence type="ECO:0000256" key="6">
    <source>
        <dbReference type="SAM" id="Phobius"/>
    </source>
</evidence>
<keyword evidence="4 6" id="KW-1133">Transmembrane helix</keyword>
<dbReference type="PANTHER" id="PTHR32001:SF1">
    <property type="entry name" value="KERATINOCYTE-ASSOCIATED PROTEIN 2"/>
    <property type="match status" value="1"/>
</dbReference>
<evidence type="ECO:0008006" key="10">
    <source>
        <dbReference type="Google" id="ProtNLM"/>
    </source>
</evidence>
<feature type="transmembrane region" description="Helical" evidence="6">
    <location>
        <begin position="12"/>
        <end position="32"/>
    </location>
</feature>
<evidence type="ECO:0000256" key="5">
    <source>
        <dbReference type="ARBA" id="ARBA00023136"/>
    </source>
</evidence>
<dbReference type="EMBL" id="JAWZYT010002362">
    <property type="protein sequence ID" value="KAK4304917.1"/>
    <property type="molecule type" value="Genomic_DNA"/>
</dbReference>
<protein>
    <recommendedName>
        <fullName evidence="10">Dolichyl-diphosphooligosaccharide--protein glycosyltransferase subunit KCP2</fullName>
    </recommendedName>
</protein>
<comment type="caution">
    <text evidence="8">The sequence shown here is derived from an EMBL/GenBank/DDBJ whole genome shotgun (WGS) entry which is preliminary data.</text>
</comment>
<evidence type="ECO:0000256" key="3">
    <source>
        <dbReference type="ARBA" id="ARBA00022692"/>
    </source>
</evidence>
<dbReference type="EMBL" id="JAWZYT010002171">
    <property type="protein sequence ID" value="KAK4306147.1"/>
    <property type="molecule type" value="Genomic_DNA"/>
</dbReference>